<reference evidence="3" key="1">
    <citation type="submission" date="2022-11" db="UniProtKB">
        <authorList>
            <consortium name="WormBaseParasite"/>
        </authorList>
    </citation>
    <scope>IDENTIFICATION</scope>
</reference>
<dbReference type="Proteomes" id="UP000887578">
    <property type="component" value="Unplaced"/>
</dbReference>
<proteinExistence type="predicted"/>
<sequence length="142" mass="16305">MNNNNLAEAEAEEYPTFIESKYAYEYYEEKEMNEILERVQHLLGNNDSTNVGSINEQQNFIGIGSGDATNVKILQAQLVQIRIRPQYIEYLRAKHGWSSMCKFKSKIPQQYIQRTRTLLSSPLSIPPPQSSFDPLQQTSSQS</sequence>
<feature type="region of interest" description="Disordered" evidence="1">
    <location>
        <begin position="123"/>
        <end position="142"/>
    </location>
</feature>
<protein>
    <submittedName>
        <fullName evidence="3">Uncharacterized protein</fullName>
    </submittedName>
</protein>
<keyword evidence="2" id="KW-1185">Reference proteome</keyword>
<evidence type="ECO:0000313" key="2">
    <source>
        <dbReference type="Proteomes" id="UP000887578"/>
    </source>
</evidence>
<organism evidence="2 3">
    <name type="scientific">Panagrolaimus davidi</name>
    <dbReference type="NCBI Taxonomy" id="227884"/>
    <lineage>
        <taxon>Eukaryota</taxon>
        <taxon>Metazoa</taxon>
        <taxon>Ecdysozoa</taxon>
        <taxon>Nematoda</taxon>
        <taxon>Chromadorea</taxon>
        <taxon>Rhabditida</taxon>
        <taxon>Tylenchina</taxon>
        <taxon>Panagrolaimomorpha</taxon>
        <taxon>Panagrolaimoidea</taxon>
        <taxon>Panagrolaimidae</taxon>
        <taxon>Panagrolaimus</taxon>
    </lineage>
</organism>
<dbReference type="WBParaSite" id="PDA_v2.g12448.t1">
    <property type="protein sequence ID" value="PDA_v2.g12448.t1"/>
    <property type="gene ID" value="PDA_v2.g12448"/>
</dbReference>
<evidence type="ECO:0000256" key="1">
    <source>
        <dbReference type="SAM" id="MobiDB-lite"/>
    </source>
</evidence>
<accession>A0A914P539</accession>
<dbReference type="AlphaFoldDB" id="A0A914P539"/>
<feature type="compositionally biased region" description="Polar residues" evidence="1">
    <location>
        <begin position="132"/>
        <end position="142"/>
    </location>
</feature>
<name>A0A914P539_9BILA</name>
<evidence type="ECO:0000313" key="3">
    <source>
        <dbReference type="WBParaSite" id="PDA_v2.g12448.t1"/>
    </source>
</evidence>